<sequence length="654" mass="70638">MDQKRPREDAAPASAPKRKKHSFPLFLGGVQPYWYKDNRARAESAAAAYLRDRTNHNDVTVELDVPPYGQGKPKGTAWFHGSGDAPLRAARRAIGKYDAIDPHSRNHTKTVMFREVKERHDLESAEQELMDEICAEAEAKAADAAPRPAQTPVARTPAPAAVPPAPAALVPASVTWPEEVWSRALPAPSVFNSLLAFGRPLIHRVLAAAREQVTGDKDDRRIWAFDLPPRAGSGGAPKRWLVATPAEFDAAYACVPAGRRHAYEVIDARRPCWAYFDLEFTRKDGLNAAVDGDALTKRVVSAACHALVAAAGDRPLEIEVIVLASARPTKFSRHVVLRSHWTDGARRAAPLAGSQHAGHLARRVVAALGDALTVQSGDARTTTSFVDTGVYTRDRCFRVWGSTKHGDTAGAAFAVTEQRLFPGSRPVAFTRSELRETLVVPELQPGEIDCLEIEAPVEPPPPPPSPGAAEEAAAPAAPAAPAAAVDADSWESSWDGATATPLLDATALPHKFIIARAGDRGQPPALFAAAATVALAALRRDHRDNGDPALMSWRYVAAEFPSERYLHLNVKGQGVFCRSRGRPHQNQNLVVTVDPVNGRCWQRCYDGADCARDVPTTSGGVCRLANRHELAAPADDLKVDRAALCSFEQSARRL</sequence>
<dbReference type="GO" id="GO:0009411">
    <property type="term" value="P:response to UV"/>
    <property type="evidence" value="ECO:0007669"/>
    <property type="project" value="TreeGrafter"/>
</dbReference>
<dbReference type="InterPro" id="IPR044917">
    <property type="entry name" value="PRIMPOL"/>
</dbReference>
<dbReference type="GO" id="GO:0005759">
    <property type="term" value="C:mitochondrial matrix"/>
    <property type="evidence" value="ECO:0007669"/>
    <property type="project" value="TreeGrafter"/>
</dbReference>
<feature type="compositionally biased region" description="Basic and acidic residues" evidence="5">
    <location>
        <begin position="1"/>
        <end position="10"/>
    </location>
</feature>
<organism evidence="6 7">
    <name type="scientific">Pelagomonas calceolata</name>
    <dbReference type="NCBI Taxonomy" id="35677"/>
    <lineage>
        <taxon>Eukaryota</taxon>
        <taxon>Sar</taxon>
        <taxon>Stramenopiles</taxon>
        <taxon>Ochrophyta</taxon>
        <taxon>Pelagophyceae</taxon>
        <taxon>Pelagomonadales</taxon>
        <taxon>Pelagomonadaceae</taxon>
        <taxon>Pelagomonas</taxon>
    </lineage>
</organism>
<dbReference type="OrthoDB" id="5988181at2759"/>
<dbReference type="GO" id="GO:0031297">
    <property type="term" value="P:replication fork processing"/>
    <property type="evidence" value="ECO:0007669"/>
    <property type="project" value="TreeGrafter"/>
</dbReference>
<evidence type="ECO:0000256" key="1">
    <source>
        <dbReference type="ARBA" id="ARBA00026139"/>
    </source>
</evidence>
<evidence type="ECO:0000256" key="3">
    <source>
        <dbReference type="ARBA" id="ARBA00044768"/>
    </source>
</evidence>
<feature type="compositionally biased region" description="Pro residues" evidence="5">
    <location>
        <begin position="457"/>
        <end position="466"/>
    </location>
</feature>
<dbReference type="Proteomes" id="UP000789595">
    <property type="component" value="Unassembled WGS sequence"/>
</dbReference>
<dbReference type="PANTHER" id="PTHR31399:SF0">
    <property type="entry name" value="DNA-DIRECTED PRIMASE_POLYMERASE PROTEIN"/>
    <property type="match status" value="1"/>
</dbReference>
<dbReference type="EMBL" id="CAKKNE010000005">
    <property type="protein sequence ID" value="CAH0377020.1"/>
    <property type="molecule type" value="Genomic_DNA"/>
</dbReference>
<dbReference type="GO" id="GO:0005634">
    <property type="term" value="C:nucleus"/>
    <property type="evidence" value="ECO:0007669"/>
    <property type="project" value="TreeGrafter"/>
</dbReference>
<keyword evidence="7" id="KW-1185">Reference proteome</keyword>
<feature type="region of interest" description="Disordered" evidence="5">
    <location>
        <begin position="454"/>
        <end position="491"/>
    </location>
</feature>
<dbReference type="GO" id="GO:0006264">
    <property type="term" value="P:mitochondrial DNA replication"/>
    <property type="evidence" value="ECO:0007669"/>
    <property type="project" value="TreeGrafter"/>
</dbReference>
<comment type="catalytic activity">
    <reaction evidence="4">
        <text>DNA(n) + a 2'-deoxyribonucleoside 5'-triphosphate = DNA(n+1) + diphosphate</text>
        <dbReference type="Rhea" id="RHEA:22508"/>
        <dbReference type="Rhea" id="RHEA-COMP:17339"/>
        <dbReference type="Rhea" id="RHEA-COMP:17340"/>
        <dbReference type="ChEBI" id="CHEBI:33019"/>
        <dbReference type="ChEBI" id="CHEBI:61560"/>
        <dbReference type="ChEBI" id="CHEBI:173112"/>
        <dbReference type="EC" id="2.7.7.7"/>
    </reaction>
    <physiologicalReaction direction="left-to-right" evidence="4">
        <dbReference type="Rhea" id="RHEA:22509"/>
    </physiologicalReaction>
</comment>
<comment type="caution">
    <text evidence="6">The sequence shown here is derived from an EMBL/GenBank/DDBJ whole genome shotgun (WGS) entry which is preliminary data.</text>
</comment>
<evidence type="ECO:0000313" key="6">
    <source>
        <dbReference type="EMBL" id="CAH0377020.1"/>
    </source>
</evidence>
<dbReference type="GO" id="GO:0003682">
    <property type="term" value="F:chromatin binding"/>
    <property type="evidence" value="ECO:0007669"/>
    <property type="project" value="TreeGrafter"/>
</dbReference>
<dbReference type="AlphaFoldDB" id="A0A8J2SUF1"/>
<evidence type="ECO:0000313" key="7">
    <source>
        <dbReference type="Proteomes" id="UP000789595"/>
    </source>
</evidence>
<evidence type="ECO:0000256" key="5">
    <source>
        <dbReference type="SAM" id="MobiDB-lite"/>
    </source>
</evidence>
<feature type="region of interest" description="Disordered" evidence="5">
    <location>
        <begin position="1"/>
        <end position="21"/>
    </location>
</feature>
<dbReference type="GO" id="GO:0042276">
    <property type="term" value="P:error-prone translesion synthesis"/>
    <property type="evidence" value="ECO:0007669"/>
    <property type="project" value="InterPro"/>
</dbReference>
<feature type="region of interest" description="Disordered" evidence="5">
    <location>
        <begin position="139"/>
        <end position="159"/>
    </location>
</feature>
<gene>
    <name evidence="6" type="ORF">PECAL_5P16030</name>
</gene>
<name>A0A8J2SUF1_9STRA</name>
<protein>
    <recommendedName>
        <fullName evidence="1">DNA-directed primase/polymerase protein</fullName>
        <ecNumber evidence="3">2.7.7.102</ecNumber>
    </recommendedName>
</protein>
<comment type="catalytic activity">
    <reaction evidence="2">
        <text>ssDNA + n NTP = ssDNA/pppN(pN)n-1 hybrid + (n-1) diphosphate.</text>
        <dbReference type="EC" id="2.7.7.102"/>
    </reaction>
</comment>
<feature type="compositionally biased region" description="Low complexity" evidence="5">
    <location>
        <begin position="467"/>
        <end position="484"/>
    </location>
</feature>
<evidence type="ECO:0000256" key="2">
    <source>
        <dbReference type="ARBA" id="ARBA00044677"/>
    </source>
</evidence>
<reference evidence="6" key="1">
    <citation type="submission" date="2021-11" db="EMBL/GenBank/DDBJ databases">
        <authorList>
            <consortium name="Genoscope - CEA"/>
            <person name="William W."/>
        </authorList>
    </citation>
    <scope>NUCLEOTIDE SEQUENCE</scope>
</reference>
<accession>A0A8J2SUF1</accession>
<dbReference type="PANTHER" id="PTHR31399">
    <property type="entry name" value="DNA-DIRECTED PRIMASE / POLYMERASE PROTEIN"/>
    <property type="match status" value="1"/>
</dbReference>
<evidence type="ECO:0000256" key="4">
    <source>
        <dbReference type="ARBA" id="ARBA00047303"/>
    </source>
</evidence>
<dbReference type="EC" id="2.7.7.102" evidence="3"/>
<feature type="compositionally biased region" description="Low complexity" evidence="5">
    <location>
        <begin position="142"/>
        <end position="159"/>
    </location>
</feature>
<dbReference type="GO" id="GO:0003887">
    <property type="term" value="F:DNA-directed DNA polymerase activity"/>
    <property type="evidence" value="ECO:0007669"/>
    <property type="project" value="UniProtKB-EC"/>
</dbReference>
<proteinExistence type="predicted"/>